<reference evidence="3" key="1">
    <citation type="submission" date="2023-06" db="EMBL/GenBank/DDBJ databases">
        <title>Identification and characterization of horizontal gene transfer across gut microbiota members of farm animals based on homology search.</title>
        <authorList>
            <person name="Zeman M."/>
            <person name="Kubasova T."/>
            <person name="Jahodarova E."/>
            <person name="Nykrynova M."/>
            <person name="Rychlik I."/>
        </authorList>
    </citation>
    <scope>NUCLEOTIDE SEQUENCE [LARGE SCALE GENOMIC DNA]</scope>
    <source>
        <strain evidence="3">ET341</strain>
    </source>
</reference>
<feature type="domain" description="Flavodoxin-like" evidence="1">
    <location>
        <begin position="26"/>
        <end position="166"/>
    </location>
</feature>
<sequence length="168" mass="19703">MKSLIVYFSHCHENYVNGDIVDLEKGNTQVVAQKISQYIDADLFEIKPLHDYPVQYHQCTQVAKEEIENQKRPKIKNIIPHFEQYQNIYLGFPNWWGTMPMCVWTFLESYQFDGKDVYPFITHEGSGFGRSLQDLKTIIPHAYIHEGLAIFGHQVYESEDKIKSWVGE</sequence>
<dbReference type="RefSeq" id="WP_168081953.1">
    <property type="nucleotide sequence ID" value="NZ_JAUDCK010000027.1"/>
</dbReference>
<evidence type="ECO:0000313" key="2">
    <source>
        <dbReference type="EMBL" id="MDM8196239.1"/>
    </source>
</evidence>
<protein>
    <submittedName>
        <fullName evidence="2">Flavodoxin</fullName>
    </submittedName>
</protein>
<dbReference type="SUPFAM" id="SSF52218">
    <property type="entry name" value="Flavoproteins"/>
    <property type="match status" value="1"/>
</dbReference>
<dbReference type="Proteomes" id="UP001529275">
    <property type="component" value="Unassembled WGS sequence"/>
</dbReference>
<evidence type="ECO:0000259" key="1">
    <source>
        <dbReference type="Pfam" id="PF12682"/>
    </source>
</evidence>
<dbReference type="EMBL" id="JAUDCK010000027">
    <property type="protein sequence ID" value="MDM8196239.1"/>
    <property type="molecule type" value="Genomic_DNA"/>
</dbReference>
<dbReference type="PANTHER" id="PTHR39201:SF1">
    <property type="entry name" value="FLAVODOXIN-LIKE DOMAIN-CONTAINING PROTEIN"/>
    <property type="match status" value="1"/>
</dbReference>
<evidence type="ECO:0000313" key="3">
    <source>
        <dbReference type="Proteomes" id="UP001529275"/>
    </source>
</evidence>
<dbReference type="InterPro" id="IPR008254">
    <property type="entry name" value="Flavodoxin/NO_synth"/>
</dbReference>
<dbReference type="InterPro" id="IPR029039">
    <property type="entry name" value="Flavoprotein-like_sf"/>
</dbReference>
<proteinExistence type="predicted"/>
<reference evidence="2 3" key="2">
    <citation type="submission" date="2023-06" db="EMBL/GenBank/DDBJ databases">
        <authorList>
            <person name="Zeman M."/>
            <person name="Kubasova T."/>
            <person name="Jahodarova E."/>
            <person name="Nykrynova M."/>
            <person name="Rychlik I."/>
        </authorList>
    </citation>
    <scope>NUCLEOTIDE SEQUENCE [LARGE SCALE GENOMIC DNA]</scope>
    <source>
        <strain evidence="2 3">ET341</strain>
    </source>
</reference>
<comment type="caution">
    <text evidence="2">The sequence shown here is derived from an EMBL/GenBank/DDBJ whole genome shotgun (WGS) entry which is preliminary data.</text>
</comment>
<dbReference type="PANTHER" id="PTHR39201">
    <property type="entry name" value="EXPORTED PROTEIN-RELATED"/>
    <property type="match status" value="1"/>
</dbReference>
<organism evidence="2 3">
    <name type="scientific">Massilimicrobiota timonensis</name>
    <dbReference type="NCBI Taxonomy" id="1776392"/>
    <lineage>
        <taxon>Bacteria</taxon>
        <taxon>Bacillati</taxon>
        <taxon>Bacillota</taxon>
        <taxon>Erysipelotrichia</taxon>
        <taxon>Erysipelotrichales</taxon>
        <taxon>Erysipelotrichaceae</taxon>
        <taxon>Massilimicrobiota</taxon>
    </lineage>
</organism>
<keyword evidence="3" id="KW-1185">Reference proteome</keyword>
<gene>
    <name evidence="2" type="ORF">QUV98_07915</name>
</gene>
<dbReference type="Gene3D" id="3.40.50.360">
    <property type="match status" value="1"/>
</dbReference>
<name>A0ABT7UJA7_9FIRM</name>
<dbReference type="Pfam" id="PF12682">
    <property type="entry name" value="Flavodoxin_4"/>
    <property type="match status" value="1"/>
</dbReference>
<accession>A0ABT7UJA7</accession>